<dbReference type="InterPro" id="IPR036259">
    <property type="entry name" value="MFS_trans_sf"/>
</dbReference>
<dbReference type="AlphaFoldDB" id="A0A346B1R0"/>
<dbReference type="SUPFAM" id="SSF103473">
    <property type="entry name" value="MFS general substrate transporter"/>
    <property type="match status" value="1"/>
</dbReference>
<feature type="transmembrane region" description="Helical" evidence="6">
    <location>
        <begin position="130"/>
        <end position="154"/>
    </location>
</feature>
<dbReference type="InterPro" id="IPR020846">
    <property type="entry name" value="MFS_dom"/>
</dbReference>
<keyword evidence="9" id="KW-1185">Reference proteome</keyword>
<reference evidence="8 9" key="1">
    <citation type="submission" date="2018-05" db="EMBL/GenBank/DDBJ databases">
        <title>Complete genome sequence of Megasphaera sp. AJH120T, isolated from the ceca of a chicken.</title>
        <authorList>
            <person name="Maki J."/>
            <person name="Looft T."/>
        </authorList>
    </citation>
    <scope>NUCLEOTIDE SEQUENCE [LARGE SCALE GENOMIC DNA]</scope>
    <source>
        <strain evidence="8 9">AJH120</strain>
    </source>
</reference>
<evidence type="ECO:0000259" key="7">
    <source>
        <dbReference type="PROSITE" id="PS50850"/>
    </source>
</evidence>
<dbReference type="EMBL" id="CP029462">
    <property type="protein sequence ID" value="AXL22053.1"/>
    <property type="molecule type" value="Genomic_DNA"/>
</dbReference>
<feature type="transmembrane region" description="Helical" evidence="6">
    <location>
        <begin position="166"/>
        <end position="188"/>
    </location>
</feature>
<dbReference type="PANTHER" id="PTHR43791">
    <property type="entry name" value="PERMEASE-RELATED"/>
    <property type="match status" value="1"/>
</dbReference>
<feature type="transmembrane region" description="Helical" evidence="6">
    <location>
        <begin position="265"/>
        <end position="286"/>
    </location>
</feature>
<evidence type="ECO:0000313" key="8">
    <source>
        <dbReference type="EMBL" id="AXL22053.1"/>
    </source>
</evidence>
<sequence length="466" mass="51533">MKDFFYFELYYGKNRDFEGDGSMTNETKIPNTRWWRILPATVLVYIVANIDRANISFAMAGGMMEDLGLDAVAIGMAIGIFFWGYLLLQVPGGHLAERKSAKHFIAAMIVIWGGCATICGFISTSFEFNVVRFILGIAEGGIFPAILVIISHWFPPAERARANSIFLLSFPLSAIISGPISGWLIATWGWREMFIIEGVASIALIFLWMPLIADRPSKAKWLSEEERNWIESELAAEAAAKKAAAATNKSATKTSYRELVFDINLWKMVAVYFLICCAFYVLSFWLPTIIKDILKADIGMVGWLSALPNIAAALGIVFFGRMADKSQNRRKYCIIPYVCVGLCIIASVFTASYSGWLSFAFLCLCGFFWLSGHPVLWTIVAETFQPEVAGGARGAINALGNLSGFFAPMLLGYMIQNYSRDAGMYIFAVLVFLAAVIVWSMPKNAETKAAVEKTREHVAATTNAHA</sequence>
<feature type="transmembrane region" description="Helical" evidence="6">
    <location>
        <begin position="359"/>
        <end position="384"/>
    </location>
</feature>
<organism evidence="8 9">
    <name type="scientific">Megasphaera stantonii</name>
    <dbReference type="NCBI Taxonomy" id="2144175"/>
    <lineage>
        <taxon>Bacteria</taxon>
        <taxon>Bacillati</taxon>
        <taxon>Bacillota</taxon>
        <taxon>Negativicutes</taxon>
        <taxon>Veillonellales</taxon>
        <taxon>Veillonellaceae</taxon>
        <taxon>Megasphaera</taxon>
    </lineage>
</organism>
<keyword evidence="5 6" id="KW-0472">Membrane</keyword>
<proteinExistence type="predicted"/>
<evidence type="ECO:0000256" key="1">
    <source>
        <dbReference type="ARBA" id="ARBA00004651"/>
    </source>
</evidence>
<name>A0A346B1R0_9FIRM</name>
<comment type="subcellular location">
    <subcellularLocation>
        <location evidence="1">Cell membrane</location>
        <topology evidence="1">Multi-pass membrane protein</topology>
    </subcellularLocation>
</comment>
<evidence type="ECO:0000256" key="3">
    <source>
        <dbReference type="ARBA" id="ARBA00022692"/>
    </source>
</evidence>
<dbReference type="PROSITE" id="PS50850">
    <property type="entry name" value="MFS"/>
    <property type="match status" value="1"/>
</dbReference>
<protein>
    <submittedName>
        <fullName evidence="8">MFS transporter</fullName>
    </submittedName>
</protein>
<feature type="transmembrane region" description="Helical" evidence="6">
    <location>
        <begin position="422"/>
        <end position="439"/>
    </location>
</feature>
<dbReference type="KEGG" id="meg:DKB62_11075"/>
<dbReference type="GO" id="GO:0022857">
    <property type="term" value="F:transmembrane transporter activity"/>
    <property type="evidence" value="ECO:0007669"/>
    <property type="project" value="InterPro"/>
</dbReference>
<keyword evidence="3 6" id="KW-0812">Transmembrane</keyword>
<dbReference type="InterPro" id="IPR011701">
    <property type="entry name" value="MFS"/>
</dbReference>
<dbReference type="OrthoDB" id="9773404at2"/>
<feature type="transmembrane region" description="Helical" evidence="6">
    <location>
        <begin position="71"/>
        <end position="92"/>
    </location>
</feature>
<evidence type="ECO:0000256" key="5">
    <source>
        <dbReference type="ARBA" id="ARBA00023136"/>
    </source>
</evidence>
<feature type="transmembrane region" description="Helical" evidence="6">
    <location>
        <begin position="396"/>
        <end position="416"/>
    </location>
</feature>
<feature type="domain" description="Major facilitator superfamily (MFS) profile" evidence="7">
    <location>
        <begin position="37"/>
        <end position="446"/>
    </location>
</feature>
<dbReference type="PANTHER" id="PTHR43791:SF100">
    <property type="entry name" value="SUGAR TRANSPORTER"/>
    <property type="match status" value="1"/>
</dbReference>
<dbReference type="Pfam" id="PF07690">
    <property type="entry name" value="MFS_1"/>
    <property type="match status" value="1"/>
</dbReference>
<evidence type="ECO:0000313" key="9">
    <source>
        <dbReference type="Proteomes" id="UP000254337"/>
    </source>
</evidence>
<feature type="transmembrane region" description="Helical" evidence="6">
    <location>
        <begin position="332"/>
        <end position="353"/>
    </location>
</feature>
<keyword evidence="2" id="KW-0813">Transport</keyword>
<gene>
    <name evidence="8" type="ORF">DKB62_11075</name>
</gene>
<dbReference type="CDD" id="cd17319">
    <property type="entry name" value="MFS_ExuT_GudP_like"/>
    <property type="match status" value="1"/>
</dbReference>
<evidence type="ECO:0000256" key="2">
    <source>
        <dbReference type="ARBA" id="ARBA00022448"/>
    </source>
</evidence>
<dbReference type="GO" id="GO:0005886">
    <property type="term" value="C:plasma membrane"/>
    <property type="evidence" value="ECO:0007669"/>
    <property type="project" value="UniProtKB-SubCell"/>
</dbReference>
<keyword evidence="4 6" id="KW-1133">Transmembrane helix</keyword>
<feature type="transmembrane region" description="Helical" evidence="6">
    <location>
        <begin position="104"/>
        <end position="124"/>
    </location>
</feature>
<dbReference type="Gene3D" id="1.20.1250.20">
    <property type="entry name" value="MFS general substrate transporter like domains"/>
    <property type="match status" value="2"/>
</dbReference>
<accession>A0A346B1R0</accession>
<feature type="transmembrane region" description="Helical" evidence="6">
    <location>
        <begin position="298"/>
        <end position="320"/>
    </location>
</feature>
<evidence type="ECO:0000256" key="6">
    <source>
        <dbReference type="SAM" id="Phobius"/>
    </source>
</evidence>
<feature type="transmembrane region" description="Helical" evidence="6">
    <location>
        <begin position="194"/>
        <end position="213"/>
    </location>
</feature>
<evidence type="ECO:0000256" key="4">
    <source>
        <dbReference type="ARBA" id="ARBA00022989"/>
    </source>
</evidence>
<dbReference type="Proteomes" id="UP000254337">
    <property type="component" value="Chromosome"/>
</dbReference>